<protein>
    <submittedName>
        <fullName evidence="2">SART-1 family protein</fullName>
    </submittedName>
</protein>
<dbReference type="Proteomes" id="UP000095286">
    <property type="component" value="Unplaced"/>
</dbReference>
<dbReference type="WBParaSite" id="RSKR_0000152400.1">
    <property type="protein sequence ID" value="RSKR_0000152400.1"/>
    <property type="gene ID" value="RSKR_0000152400"/>
</dbReference>
<sequence length="560" mass="63402">MDNSYTRKRKRNEPMAAGLIVGHSKEDFLDGSNTILVLEDKSVLDDDDDEILVNPNLIDNERAKKNNELKKKKSSHTSVTDEIDEWGNPIDKGVLAKYDEELEGHKRDTFRLDSHGGVDLLKEASEIDAKQKNFMSEMNLQSLETEKKVVTTDFYTETEMLSFRKPKKKKSKQGKSAPLPDIEETAEERKRKSIKLAARSGMKLSDDEEYTVERVIKVDVSKLKKQVPQEDEDSDSEFELKEHTHLGNVILEDDMSDMVNMIEKTRKLQQLKRTETVDGAAQSKALLNTFVKQEETNDGSQIIINTTTEYCNNIAVDVKTVPKLEIKVEEEEDEDKMLEDIQMEMNKFSRSNFKDKATEGDGMDSTETDTAETKEHENVLGNEVDATRGIGAMLRIAGQKGYLDNKKKSTVAAVPSAASTSLLSNNVQIDRSRGPVDVYSRRMEQQARGSKSGYRNEAFPEKEGYNPNVKLTYCDEKGRDLDEKDAFRKLSHKFHGKGPGKKQIEKHNAKMMKKELTLKMNSSDTPLNTLSKQKKKQEALQTPYLVLSGGKKDGEGLRKE</sequence>
<evidence type="ECO:0000313" key="1">
    <source>
        <dbReference type="Proteomes" id="UP000095286"/>
    </source>
</evidence>
<evidence type="ECO:0000313" key="2">
    <source>
        <dbReference type="WBParaSite" id="RSKR_0000152400.1"/>
    </source>
</evidence>
<reference evidence="2" key="1">
    <citation type="submission" date="2016-11" db="UniProtKB">
        <authorList>
            <consortium name="WormBaseParasite"/>
        </authorList>
    </citation>
    <scope>IDENTIFICATION</scope>
    <source>
        <strain evidence="2">KR3021</strain>
    </source>
</reference>
<name>A0AC35TKP6_9BILA</name>
<organism evidence="1 2">
    <name type="scientific">Rhabditophanes sp. KR3021</name>
    <dbReference type="NCBI Taxonomy" id="114890"/>
    <lineage>
        <taxon>Eukaryota</taxon>
        <taxon>Metazoa</taxon>
        <taxon>Ecdysozoa</taxon>
        <taxon>Nematoda</taxon>
        <taxon>Chromadorea</taxon>
        <taxon>Rhabditida</taxon>
        <taxon>Tylenchina</taxon>
        <taxon>Panagrolaimomorpha</taxon>
        <taxon>Strongyloidoidea</taxon>
        <taxon>Alloionematidae</taxon>
        <taxon>Rhabditophanes</taxon>
    </lineage>
</organism>
<proteinExistence type="predicted"/>
<accession>A0AC35TKP6</accession>